<dbReference type="Pfam" id="PF13609">
    <property type="entry name" value="Porin_4"/>
    <property type="match status" value="1"/>
</dbReference>
<feature type="chain" id="PRO_5020686571" evidence="11">
    <location>
        <begin position="21"/>
        <end position="382"/>
    </location>
</feature>
<evidence type="ECO:0000256" key="1">
    <source>
        <dbReference type="ARBA" id="ARBA00004571"/>
    </source>
</evidence>
<comment type="subcellular location">
    <subcellularLocation>
        <location evidence="1">Cell outer membrane</location>
        <topology evidence="1">Multi-pass membrane protein</topology>
    </subcellularLocation>
</comment>
<dbReference type="OrthoDB" id="5289162at2"/>
<name>A0A4T0UXX5_9NEIS</name>
<sequence length="382" mass="40762">MYKHTLAAALAAIFTLPAHADVNIYGFISAGVESAKADGAAKPADNYKRTTRVTDENSRIGFKGSEDLGGGLKAVWQLEQSLRNFENGGVNDKGESATFATRNSFVGLSDAAAGTFVLGNYDSAYKRLTDVGLNVMSNTTADTHGDKSTYSRGDARLKNSFSWTSPNWAGFTAGFSYGFDEDRYVSTPATGEQRQNNDRWSLAGQYSNGGLKVGAGYDRAGDKFKASSTTPTTYTPSIDKTQYYKLAAAYTFATGTTIGAGYEWARVDNVTTADTKQNDWHLAVVQKFGAASVRASYGKLGKLDGVVNADDYKASQWVLGATYDLSKQTQVFAYATKIKNSSAQNANFSVNPIYTSGQGTSGAKLAAGVDPQAFGAGLRVNF</sequence>
<keyword evidence="3" id="KW-0813">Transport</keyword>
<evidence type="ECO:0000313" key="14">
    <source>
        <dbReference type="Proteomes" id="UP000308891"/>
    </source>
</evidence>
<dbReference type="AlphaFoldDB" id="A0A4T0UXX5"/>
<evidence type="ECO:0000313" key="13">
    <source>
        <dbReference type="EMBL" id="TIC83721.1"/>
    </source>
</evidence>
<proteinExistence type="predicted"/>
<evidence type="ECO:0000256" key="4">
    <source>
        <dbReference type="ARBA" id="ARBA00022452"/>
    </source>
</evidence>
<dbReference type="PRINTS" id="PR00184">
    <property type="entry name" value="NEISSPPORIN"/>
</dbReference>
<evidence type="ECO:0000259" key="12">
    <source>
        <dbReference type="Pfam" id="PF13609"/>
    </source>
</evidence>
<dbReference type="PRINTS" id="PR00182">
    <property type="entry name" value="ECOLNEIPORIN"/>
</dbReference>
<keyword evidence="6 11" id="KW-0732">Signal</keyword>
<keyword evidence="8" id="KW-0626">Porin</keyword>
<keyword evidence="5" id="KW-0812">Transmembrane</keyword>
<keyword evidence="7" id="KW-0406">Ion transport</keyword>
<dbReference type="Proteomes" id="UP000308891">
    <property type="component" value="Unassembled WGS sequence"/>
</dbReference>
<keyword evidence="9" id="KW-0472">Membrane</keyword>
<evidence type="ECO:0000256" key="5">
    <source>
        <dbReference type="ARBA" id="ARBA00022692"/>
    </source>
</evidence>
<evidence type="ECO:0000256" key="8">
    <source>
        <dbReference type="ARBA" id="ARBA00023114"/>
    </source>
</evidence>
<reference evidence="13 14" key="1">
    <citation type="submission" date="2019-04" db="EMBL/GenBank/DDBJ databases">
        <title>Crenobacter sp. nov.</title>
        <authorList>
            <person name="Shi S."/>
        </authorList>
    </citation>
    <scope>NUCLEOTIDE SEQUENCE [LARGE SCALE GENOMIC DNA]</scope>
    <source>
        <strain evidence="13 14">GY 70310</strain>
    </source>
</reference>
<evidence type="ECO:0000256" key="2">
    <source>
        <dbReference type="ARBA" id="ARBA00011233"/>
    </source>
</evidence>
<dbReference type="GO" id="GO:0015288">
    <property type="term" value="F:porin activity"/>
    <property type="evidence" value="ECO:0007669"/>
    <property type="project" value="UniProtKB-KW"/>
</dbReference>
<dbReference type="SUPFAM" id="SSF56935">
    <property type="entry name" value="Porins"/>
    <property type="match status" value="1"/>
</dbReference>
<keyword evidence="4" id="KW-1134">Transmembrane beta strand</keyword>
<dbReference type="GO" id="GO:0009279">
    <property type="term" value="C:cell outer membrane"/>
    <property type="evidence" value="ECO:0007669"/>
    <property type="project" value="UniProtKB-SubCell"/>
</dbReference>
<comment type="subunit">
    <text evidence="2">Homotrimer.</text>
</comment>
<dbReference type="InterPro" id="IPR001702">
    <property type="entry name" value="Porin_Gram-ve"/>
</dbReference>
<dbReference type="RefSeq" id="WP_136552285.1">
    <property type="nucleotide sequence ID" value="NZ_STGJ01000006.1"/>
</dbReference>
<dbReference type="InterPro" id="IPR033900">
    <property type="entry name" value="Gram_neg_porin_domain"/>
</dbReference>
<comment type="caution">
    <text evidence="13">The sequence shown here is derived from an EMBL/GenBank/DDBJ whole genome shotgun (WGS) entry which is preliminary data.</text>
</comment>
<feature type="signal peptide" evidence="11">
    <location>
        <begin position="1"/>
        <end position="20"/>
    </location>
</feature>
<evidence type="ECO:0000256" key="11">
    <source>
        <dbReference type="SAM" id="SignalP"/>
    </source>
</evidence>
<evidence type="ECO:0000256" key="6">
    <source>
        <dbReference type="ARBA" id="ARBA00022729"/>
    </source>
</evidence>
<dbReference type="PANTHER" id="PTHR34501:SF9">
    <property type="entry name" value="MAJOR OUTER MEMBRANE PROTEIN P.IA"/>
    <property type="match status" value="1"/>
</dbReference>
<evidence type="ECO:0000256" key="7">
    <source>
        <dbReference type="ARBA" id="ARBA00023065"/>
    </source>
</evidence>
<accession>A0A4T0UXX5</accession>
<evidence type="ECO:0000256" key="9">
    <source>
        <dbReference type="ARBA" id="ARBA00023136"/>
    </source>
</evidence>
<keyword evidence="14" id="KW-1185">Reference proteome</keyword>
<dbReference type="InterPro" id="IPR002299">
    <property type="entry name" value="Porin_Neis"/>
</dbReference>
<dbReference type="CDD" id="cd00342">
    <property type="entry name" value="gram_neg_porins"/>
    <property type="match status" value="1"/>
</dbReference>
<dbReference type="Gene3D" id="2.40.160.10">
    <property type="entry name" value="Porin"/>
    <property type="match status" value="1"/>
</dbReference>
<dbReference type="GO" id="GO:0046930">
    <property type="term" value="C:pore complex"/>
    <property type="evidence" value="ECO:0007669"/>
    <property type="project" value="UniProtKB-KW"/>
</dbReference>
<organism evidence="13 14">
    <name type="scientific">Crenobacter intestini</name>
    <dbReference type="NCBI Taxonomy" id="2563443"/>
    <lineage>
        <taxon>Bacteria</taxon>
        <taxon>Pseudomonadati</taxon>
        <taxon>Pseudomonadota</taxon>
        <taxon>Betaproteobacteria</taxon>
        <taxon>Neisseriales</taxon>
        <taxon>Neisseriaceae</taxon>
        <taxon>Crenobacter</taxon>
    </lineage>
</organism>
<dbReference type="EMBL" id="STGJ01000006">
    <property type="protein sequence ID" value="TIC83721.1"/>
    <property type="molecule type" value="Genomic_DNA"/>
</dbReference>
<evidence type="ECO:0000256" key="10">
    <source>
        <dbReference type="ARBA" id="ARBA00023237"/>
    </source>
</evidence>
<dbReference type="GO" id="GO:0034220">
    <property type="term" value="P:monoatomic ion transmembrane transport"/>
    <property type="evidence" value="ECO:0007669"/>
    <property type="project" value="InterPro"/>
</dbReference>
<protein>
    <submittedName>
        <fullName evidence="13">Porin</fullName>
    </submittedName>
</protein>
<feature type="domain" description="Porin" evidence="12">
    <location>
        <begin position="7"/>
        <end position="341"/>
    </location>
</feature>
<keyword evidence="10" id="KW-0998">Cell outer membrane</keyword>
<dbReference type="InterPro" id="IPR023614">
    <property type="entry name" value="Porin_dom_sf"/>
</dbReference>
<dbReference type="PANTHER" id="PTHR34501">
    <property type="entry name" value="PROTEIN YDDL-RELATED"/>
    <property type="match status" value="1"/>
</dbReference>
<evidence type="ECO:0000256" key="3">
    <source>
        <dbReference type="ARBA" id="ARBA00022448"/>
    </source>
</evidence>
<gene>
    <name evidence="13" type="ORF">E5K04_06795</name>
</gene>
<dbReference type="InterPro" id="IPR050298">
    <property type="entry name" value="Gram-neg_bact_OMP"/>
</dbReference>